<organism evidence="4 5">
    <name type="scientific">Novipirellula caenicola</name>
    <dbReference type="NCBI Taxonomy" id="1536901"/>
    <lineage>
        <taxon>Bacteria</taxon>
        <taxon>Pseudomonadati</taxon>
        <taxon>Planctomycetota</taxon>
        <taxon>Planctomycetia</taxon>
        <taxon>Pirellulales</taxon>
        <taxon>Pirellulaceae</taxon>
        <taxon>Novipirellula</taxon>
    </lineage>
</organism>
<protein>
    <recommendedName>
        <fullName evidence="3">PDZ domain-containing protein</fullName>
    </recommendedName>
</protein>
<gene>
    <name evidence="4" type="ORF">Rcae01_06546</name>
</gene>
<feature type="compositionally biased region" description="Low complexity" evidence="1">
    <location>
        <begin position="39"/>
        <end position="64"/>
    </location>
</feature>
<feature type="compositionally biased region" description="Basic and acidic residues" evidence="1">
    <location>
        <begin position="102"/>
        <end position="169"/>
    </location>
</feature>
<dbReference type="SUPFAM" id="SSF50156">
    <property type="entry name" value="PDZ domain-like"/>
    <property type="match status" value="1"/>
</dbReference>
<name>A0ABP9W100_9BACT</name>
<feature type="signal peptide" evidence="2">
    <location>
        <begin position="1"/>
        <end position="23"/>
    </location>
</feature>
<feature type="compositionally biased region" description="Polar residues" evidence="1">
    <location>
        <begin position="378"/>
        <end position="407"/>
    </location>
</feature>
<feature type="chain" id="PRO_5045435128" description="PDZ domain-containing protein" evidence="2">
    <location>
        <begin position="24"/>
        <end position="513"/>
    </location>
</feature>
<dbReference type="PROSITE" id="PS50106">
    <property type="entry name" value="PDZ"/>
    <property type="match status" value="1"/>
</dbReference>
<accession>A0ABP9W100</accession>
<feature type="compositionally biased region" description="Low complexity" evidence="1">
    <location>
        <begin position="170"/>
        <end position="181"/>
    </location>
</feature>
<feature type="region of interest" description="Disordered" evidence="1">
    <location>
        <begin position="352"/>
        <end position="420"/>
    </location>
</feature>
<feature type="region of interest" description="Disordered" evidence="1">
    <location>
        <begin position="27"/>
        <end position="70"/>
    </location>
</feature>
<dbReference type="EMBL" id="BAABRO010000033">
    <property type="protein sequence ID" value="GAA5511033.1"/>
    <property type="molecule type" value="Genomic_DNA"/>
</dbReference>
<proteinExistence type="predicted"/>
<dbReference type="RefSeq" id="WP_345689409.1">
    <property type="nucleotide sequence ID" value="NZ_BAABRO010000033.1"/>
</dbReference>
<evidence type="ECO:0000313" key="4">
    <source>
        <dbReference type="EMBL" id="GAA5511033.1"/>
    </source>
</evidence>
<dbReference type="PANTHER" id="PTHR13428:SF12">
    <property type="entry name" value="INNER NUCLEAR MEMBRANE PROTEIN MAN1"/>
    <property type="match status" value="1"/>
</dbReference>
<dbReference type="InterPro" id="IPR001478">
    <property type="entry name" value="PDZ"/>
</dbReference>
<dbReference type="InterPro" id="IPR036034">
    <property type="entry name" value="PDZ_sf"/>
</dbReference>
<evidence type="ECO:0000259" key="3">
    <source>
        <dbReference type="PROSITE" id="PS50106"/>
    </source>
</evidence>
<evidence type="ECO:0000313" key="5">
    <source>
        <dbReference type="Proteomes" id="UP001416858"/>
    </source>
</evidence>
<dbReference type="InterPro" id="IPR052277">
    <property type="entry name" value="INM_ESCRT-Associated"/>
</dbReference>
<sequence>MRLHQLFTTVCLASLCTSGLALAGDNDARAAEDSQAKKSLQQDSQRGSDSQNQSSQRQSATSSDPNYRISPSGWIRMAIDYDNDGSFDAVETIFTYDLEKARESSRQRANRDAQNRDAQNRDAQKRHSQKQDDSRARSQQHDAGRQKASAERGDRAVAFKQEADDRDRNQSQSRQAANRSQETVTGKILQLRSETIVGIDEPCVIARIRSEDNWPAKAVLGPKSQIERLNLGEGDEITVTGRKGRVNDRSMLLASTVSSGGDKVTVNLPSSRNAKRVRGELLSMRTAQFRNYDRQFVIAEIQCQSGKKATVNLGAKSKVDQLNLSEGDELRLIVRPAKVNGEPAMVADEVMANGKSVNVSPPKQVARRDRASDRSNIRRSAQDSSRQTHASSNQSDRSSTHASNNQRSGDHQRSGDNANASQAALGIAVGETDEGVVILGIHPQSPAAETNLQAGDAIVSINGDSVDSPAGLVKMIKDKKPSENVRVKIRREDEERTVRVQLTSREKLMSSFR</sequence>
<evidence type="ECO:0000256" key="2">
    <source>
        <dbReference type="SAM" id="SignalP"/>
    </source>
</evidence>
<feature type="compositionally biased region" description="Basic and acidic residues" evidence="1">
    <location>
        <begin position="366"/>
        <end position="376"/>
    </location>
</feature>
<feature type="region of interest" description="Disordered" evidence="1">
    <location>
        <begin position="102"/>
        <end position="184"/>
    </location>
</feature>
<dbReference type="Pfam" id="PF13180">
    <property type="entry name" value="PDZ_2"/>
    <property type="match status" value="1"/>
</dbReference>
<feature type="compositionally biased region" description="Basic and acidic residues" evidence="1">
    <location>
        <begin position="27"/>
        <end position="36"/>
    </location>
</feature>
<keyword evidence="2" id="KW-0732">Signal</keyword>
<dbReference type="Gene3D" id="2.30.42.10">
    <property type="match status" value="1"/>
</dbReference>
<comment type="caution">
    <text evidence="4">The sequence shown here is derived from an EMBL/GenBank/DDBJ whole genome shotgun (WGS) entry which is preliminary data.</text>
</comment>
<dbReference type="PANTHER" id="PTHR13428">
    <property type="entry name" value="INNER NUCLEAR MEMBRANE PROTEIN MAN1 LEM DOMAIN CONTAINING PROTEIN"/>
    <property type="match status" value="1"/>
</dbReference>
<keyword evidence="5" id="KW-1185">Reference proteome</keyword>
<evidence type="ECO:0000256" key="1">
    <source>
        <dbReference type="SAM" id="MobiDB-lite"/>
    </source>
</evidence>
<dbReference type="SMART" id="SM00228">
    <property type="entry name" value="PDZ"/>
    <property type="match status" value="1"/>
</dbReference>
<dbReference type="Proteomes" id="UP001416858">
    <property type="component" value="Unassembled WGS sequence"/>
</dbReference>
<feature type="domain" description="PDZ" evidence="3">
    <location>
        <begin position="421"/>
        <end position="468"/>
    </location>
</feature>
<reference evidence="4 5" key="1">
    <citation type="submission" date="2024-02" db="EMBL/GenBank/DDBJ databases">
        <title>Rhodopirellula caenicola NBRC 110016.</title>
        <authorList>
            <person name="Ichikawa N."/>
            <person name="Katano-Makiyama Y."/>
            <person name="Hidaka K."/>
        </authorList>
    </citation>
    <scope>NUCLEOTIDE SEQUENCE [LARGE SCALE GENOMIC DNA]</scope>
    <source>
        <strain evidence="4 5">NBRC 110016</strain>
    </source>
</reference>